<dbReference type="SUPFAM" id="SSF57850">
    <property type="entry name" value="RING/U-box"/>
    <property type="match status" value="1"/>
</dbReference>
<evidence type="ECO:0000256" key="2">
    <source>
        <dbReference type="SAM" id="Phobius"/>
    </source>
</evidence>
<accession>A0AA38G267</accession>
<dbReference type="PANTHER" id="PTHR46592:SF14">
    <property type="entry name" value="RING-TYPE DOMAIN-CONTAINING PROTEIN"/>
    <property type="match status" value="1"/>
</dbReference>
<reference evidence="4 5" key="1">
    <citation type="journal article" date="2021" name="Nat. Plants">
        <title>The Taxus genome provides insights into paclitaxel biosynthesis.</title>
        <authorList>
            <person name="Xiong X."/>
            <person name="Gou J."/>
            <person name="Liao Q."/>
            <person name="Li Y."/>
            <person name="Zhou Q."/>
            <person name="Bi G."/>
            <person name="Li C."/>
            <person name="Du R."/>
            <person name="Wang X."/>
            <person name="Sun T."/>
            <person name="Guo L."/>
            <person name="Liang H."/>
            <person name="Lu P."/>
            <person name="Wu Y."/>
            <person name="Zhang Z."/>
            <person name="Ro D.K."/>
            <person name="Shang Y."/>
            <person name="Huang S."/>
            <person name="Yan J."/>
        </authorList>
    </citation>
    <scope>NUCLEOTIDE SEQUENCE [LARGE SCALE GENOMIC DNA]</scope>
    <source>
        <strain evidence="4">Ta-2019</strain>
    </source>
</reference>
<sequence>MEPTNNDTALIVTENVSKVGLGYGIAIAVGILVLVSIIMLASYVCVSRVQGIQQAHNTAPILPSLNIVINCIEGGGNLDQSTAIDSFSRRHKLPHSQDTCCSICLAEYKFGENLRLLPDCGHCFHAGCIDAWLRLNPSCPVCRTASPLPSL</sequence>
<keyword evidence="5" id="KW-1185">Reference proteome</keyword>
<feature type="domain" description="RING-type" evidence="3">
    <location>
        <begin position="101"/>
        <end position="143"/>
    </location>
</feature>
<dbReference type="InterPro" id="IPR044289">
    <property type="entry name" value="ATL67-70"/>
</dbReference>
<name>A0AA38G267_TAXCH</name>
<dbReference type="AlphaFoldDB" id="A0AA38G267"/>
<keyword evidence="1" id="KW-0479">Metal-binding</keyword>
<dbReference type="PROSITE" id="PS50089">
    <property type="entry name" value="ZF_RING_2"/>
    <property type="match status" value="1"/>
</dbReference>
<evidence type="ECO:0000313" key="5">
    <source>
        <dbReference type="Proteomes" id="UP000824469"/>
    </source>
</evidence>
<dbReference type="Pfam" id="PF13639">
    <property type="entry name" value="zf-RING_2"/>
    <property type="match status" value="1"/>
</dbReference>
<dbReference type="Proteomes" id="UP000824469">
    <property type="component" value="Unassembled WGS sequence"/>
</dbReference>
<dbReference type="CDD" id="cd16461">
    <property type="entry name" value="RING-H2_EL5-like"/>
    <property type="match status" value="1"/>
</dbReference>
<evidence type="ECO:0000259" key="3">
    <source>
        <dbReference type="PROSITE" id="PS50089"/>
    </source>
</evidence>
<keyword evidence="1" id="KW-0863">Zinc-finger</keyword>
<keyword evidence="1" id="KW-0862">Zinc</keyword>
<evidence type="ECO:0000313" key="4">
    <source>
        <dbReference type="EMBL" id="KAH9313538.1"/>
    </source>
</evidence>
<comment type="caution">
    <text evidence="4">The sequence shown here is derived from an EMBL/GenBank/DDBJ whole genome shotgun (WGS) entry which is preliminary data.</text>
</comment>
<dbReference type="PANTHER" id="PTHR46592">
    <property type="entry name" value="RING-H2 FINGER PROTEIN ATL67"/>
    <property type="match status" value="1"/>
</dbReference>
<dbReference type="Gene3D" id="3.30.40.10">
    <property type="entry name" value="Zinc/RING finger domain, C3HC4 (zinc finger)"/>
    <property type="match status" value="1"/>
</dbReference>
<dbReference type="InterPro" id="IPR013083">
    <property type="entry name" value="Znf_RING/FYVE/PHD"/>
</dbReference>
<dbReference type="GO" id="GO:0008270">
    <property type="term" value="F:zinc ion binding"/>
    <property type="evidence" value="ECO:0007669"/>
    <property type="project" value="UniProtKB-KW"/>
</dbReference>
<dbReference type="EMBL" id="JAHRHJ020000005">
    <property type="protein sequence ID" value="KAH9313538.1"/>
    <property type="molecule type" value="Genomic_DNA"/>
</dbReference>
<keyword evidence="2" id="KW-1133">Transmembrane helix</keyword>
<dbReference type="GO" id="GO:0016740">
    <property type="term" value="F:transferase activity"/>
    <property type="evidence" value="ECO:0007669"/>
    <property type="project" value="InterPro"/>
</dbReference>
<keyword evidence="2" id="KW-0812">Transmembrane</keyword>
<dbReference type="OMA" id="CFHASCI"/>
<protein>
    <recommendedName>
        <fullName evidence="3">RING-type domain-containing protein</fullName>
    </recommendedName>
</protein>
<dbReference type="SMART" id="SM00184">
    <property type="entry name" value="RING"/>
    <property type="match status" value="1"/>
</dbReference>
<feature type="non-terminal residue" evidence="4">
    <location>
        <position position="151"/>
    </location>
</feature>
<evidence type="ECO:0000256" key="1">
    <source>
        <dbReference type="PROSITE-ProRule" id="PRU00175"/>
    </source>
</evidence>
<organism evidence="4 5">
    <name type="scientific">Taxus chinensis</name>
    <name type="common">Chinese yew</name>
    <name type="synonym">Taxus wallichiana var. chinensis</name>
    <dbReference type="NCBI Taxonomy" id="29808"/>
    <lineage>
        <taxon>Eukaryota</taxon>
        <taxon>Viridiplantae</taxon>
        <taxon>Streptophyta</taxon>
        <taxon>Embryophyta</taxon>
        <taxon>Tracheophyta</taxon>
        <taxon>Spermatophyta</taxon>
        <taxon>Pinopsida</taxon>
        <taxon>Pinidae</taxon>
        <taxon>Conifers II</taxon>
        <taxon>Cupressales</taxon>
        <taxon>Taxaceae</taxon>
        <taxon>Taxus</taxon>
    </lineage>
</organism>
<dbReference type="InterPro" id="IPR001841">
    <property type="entry name" value="Znf_RING"/>
</dbReference>
<feature type="transmembrane region" description="Helical" evidence="2">
    <location>
        <begin position="20"/>
        <end position="46"/>
    </location>
</feature>
<dbReference type="GO" id="GO:0016567">
    <property type="term" value="P:protein ubiquitination"/>
    <property type="evidence" value="ECO:0007669"/>
    <property type="project" value="InterPro"/>
</dbReference>
<proteinExistence type="predicted"/>
<keyword evidence="2" id="KW-0472">Membrane</keyword>
<gene>
    <name evidence="4" type="ORF">KI387_022165</name>
</gene>